<evidence type="ECO:0000256" key="1">
    <source>
        <dbReference type="SAM" id="MobiDB-lite"/>
    </source>
</evidence>
<protein>
    <submittedName>
        <fullName evidence="3">Uncharacterized protein</fullName>
    </submittedName>
</protein>
<reference evidence="4" key="1">
    <citation type="submission" date="2020-02" db="EMBL/GenBank/DDBJ databases">
        <title>Genomic and physiological characterization of two novel Nitrospinaceae genera.</title>
        <authorList>
            <person name="Mueller A.J."/>
            <person name="Jung M.-Y."/>
            <person name="Strachan C.R."/>
            <person name="Herbold C.W."/>
            <person name="Kirkegaard R.H."/>
            <person name="Daims H."/>
        </authorList>
    </citation>
    <scope>NUCLEOTIDE SEQUENCE [LARGE SCALE GENOMIC DNA]</scope>
</reference>
<keyword evidence="2" id="KW-0732">Signal</keyword>
<dbReference type="Proteomes" id="UP000594464">
    <property type="component" value="Chromosome"/>
</dbReference>
<proteinExistence type="predicted"/>
<accession>A0A7T0C0V1</accession>
<sequence>MRHLVIVSLSLLLFSSSAQAMDLMDSIPADVREELTSENFKTTTNAKKNESEKPGFVWNPNTVKGFVPPTPDEIMQYQKELETDSTFSPSSQTPSSNKIVIGPDLRNLPR</sequence>
<dbReference type="EMBL" id="CP048620">
    <property type="protein sequence ID" value="QPJ64452.1"/>
    <property type="molecule type" value="Genomic_DNA"/>
</dbReference>
<evidence type="ECO:0000313" key="4">
    <source>
        <dbReference type="Proteomes" id="UP000594464"/>
    </source>
</evidence>
<name>A0A7T0C0V1_9BACT</name>
<feature type="region of interest" description="Disordered" evidence="1">
    <location>
        <begin position="81"/>
        <end position="110"/>
    </location>
</feature>
<organism evidence="3 4">
    <name type="scientific">Candidatus Nitrohelix vancouverensis</name>
    <dbReference type="NCBI Taxonomy" id="2705534"/>
    <lineage>
        <taxon>Bacteria</taxon>
        <taxon>Pseudomonadati</taxon>
        <taxon>Nitrospinota/Tectimicrobiota group</taxon>
        <taxon>Nitrospinota</taxon>
        <taxon>Nitrospinia</taxon>
        <taxon>Nitrospinales</taxon>
        <taxon>Nitrospinaceae</taxon>
        <taxon>Candidatus Nitrohelix</taxon>
    </lineage>
</organism>
<feature type="signal peptide" evidence="2">
    <location>
        <begin position="1"/>
        <end position="20"/>
    </location>
</feature>
<dbReference type="KEGG" id="nva:G3M78_03185"/>
<evidence type="ECO:0000313" key="3">
    <source>
        <dbReference type="EMBL" id="QPJ64452.1"/>
    </source>
</evidence>
<gene>
    <name evidence="3" type="ORF">G3M78_03185</name>
</gene>
<dbReference type="AlphaFoldDB" id="A0A7T0C0V1"/>
<evidence type="ECO:0000256" key="2">
    <source>
        <dbReference type="SAM" id="SignalP"/>
    </source>
</evidence>
<feature type="compositionally biased region" description="Low complexity" evidence="1">
    <location>
        <begin position="85"/>
        <end position="96"/>
    </location>
</feature>
<feature type="chain" id="PRO_5032583094" evidence="2">
    <location>
        <begin position="21"/>
        <end position="110"/>
    </location>
</feature>